<protein>
    <submittedName>
        <fullName evidence="2">Uncharacterized protein</fullName>
    </submittedName>
</protein>
<organism evidence="2 3">
    <name type="scientific">Phanerochaete sordida</name>
    <dbReference type="NCBI Taxonomy" id="48140"/>
    <lineage>
        <taxon>Eukaryota</taxon>
        <taxon>Fungi</taxon>
        <taxon>Dikarya</taxon>
        <taxon>Basidiomycota</taxon>
        <taxon>Agaricomycotina</taxon>
        <taxon>Agaricomycetes</taxon>
        <taxon>Polyporales</taxon>
        <taxon>Phanerochaetaceae</taxon>
        <taxon>Phanerochaete</taxon>
    </lineage>
</organism>
<gene>
    <name evidence="2" type="ORF">PsYK624_078750</name>
</gene>
<dbReference type="EMBL" id="BPQB01000022">
    <property type="protein sequence ID" value="GJE91725.1"/>
    <property type="molecule type" value="Genomic_DNA"/>
</dbReference>
<reference evidence="2 3" key="1">
    <citation type="submission" date="2021-08" db="EMBL/GenBank/DDBJ databases">
        <title>Draft Genome Sequence of Phanerochaete sordida strain YK-624.</title>
        <authorList>
            <person name="Mori T."/>
            <person name="Dohra H."/>
            <person name="Suzuki T."/>
            <person name="Kawagishi H."/>
            <person name="Hirai H."/>
        </authorList>
    </citation>
    <scope>NUCLEOTIDE SEQUENCE [LARGE SCALE GENOMIC DNA]</scope>
    <source>
        <strain evidence="2 3">YK-624</strain>
    </source>
</reference>
<keyword evidence="1" id="KW-1133">Transmembrane helix</keyword>
<proteinExistence type="predicted"/>
<accession>A0A9P3GDA5</accession>
<keyword evidence="1" id="KW-0812">Transmembrane</keyword>
<dbReference type="AlphaFoldDB" id="A0A9P3GDA5"/>
<dbReference type="Proteomes" id="UP000703269">
    <property type="component" value="Unassembled WGS sequence"/>
</dbReference>
<name>A0A9P3GDA5_9APHY</name>
<evidence type="ECO:0000256" key="1">
    <source>
        <dbReference type="SAM" id="Phobius"/>
    </source>
</evidence>
<keyword evidence="1" id="KW-0472">Membrane</keyword>
<feature type="transmembrane region" description="Helical" evidence="1">
    <location>
        <begin position="41"/>
        <end position="62"/>
    </location>
</feature>
<evidence type="ECO:0000313" key="2">
    <source>
        <dbReference type="EMBL" id="GJE91725.1"/>
    </source>
</evidence>
<keyword evidence="3" id="KW-1185">Reference proteome</keyword>
<evidence type="ECO:0000313" key="3">
    <source>
        <dbReference type="Proteomes" id="UP000703269"/>
    </source>
</evidence>
<sequence length="80" mass="9123">MSVGEKSSSHLSLHSAGKTKYERMKRWAHGPSRRARWTRGFVYFCLPMLIVIAFGMSIGWSFRTPSLNTPPPVQFPGRQI</sequence>
<comment type="caution">
    <text evidence="2">The sequence shown here is derived from an EMBL/GenBank/DDBJ whole genome shotgun (WGS) entry which is preliminary data.</text>
</comment>